<evidence type="ECO:0000256" key="1">
    <source>
        <dbReference type="SAM" id="Phobius"/>
    </source>
</evidence>
<evidence type="ECO:0000259" key="3">
    <source>
        <dbReference type="PROSITE" id="PS50883"/>
    </source>
</evidence>
<dbReference type="GO" id="GO:0007165">
    <property type="term" value="P:signal transduction"/>
    <property type="evidence" value="ECO:0007669"/>
    <property type="project" value="InterPro"/>
</dbReference>
<dbReference type="PANTHER" id="PTHR44757">
    <property type="entry name" value="DIGUANYLATE CYCLASE DGCP"/>
    <property type="match status" value="1"/>
</dbReference>
<keyword evidence="1" id="KW-0812">Transmembrane</keyword>
<dbReference type="SUPFAM" id="SSF141868">
    <property type="entry name" value="EAL domain-like"/>
    <property type="match status" value="1"/>
</dbReference>
<dbReference type="InterPro" id="IPR029787">
    <property type="entry name" value="Nucleotide_cyclase"/>
</dbReference>
<dbReference type="InterPro" id="IPR003660">
    <property type="entry name" value="HAMP_dom"/>
</dbReference>
<dbReference type="InterPro" id="IPR000700">
    <property type="entry name" value="PAS-assoc_C"/>
</dbReference>
<dbReference type="AlphaFoldDB" id="A0A1H8XRM5"/>
<dbReference type="InterPro" id="IPR052155">
    <property type="entry name" value="Biofilm_reg_signaling"/>
</dbReference>
<dbReference type="PROSITE" id="PS50113">
    <property type="entry name" value="PAC"/>
    <property type="match status" value="1"/>
</dbReference>
<dbReference type="GO" id="GO:0016020">
    <property type="term" value="C:membrane"/>
    <property type="evidence" value="ECO:0007669"/>
    <property type="project" value="InterPro"/>
</dbReference>
<dbReference type="SMART" id="SM00267">
    <property type="entry name" value="GGDEF"/>
    <property type="match status" value="1"/>
</dbReference>
<dbReference type="NCBIfam" id="TIGR00229">
    <property type="entry name" value="sensory_box"/>
    <property type="match status" value="1"/>
</dbReference>
<dbReference type="CDD" id="cd00130">
    <property type="entry name" value="PAS"/>
    <property type="match status" value="1"/>
</dbReference>
<dbReference type="NCBIfam" id="TIGR00254">
    <property type="entry name" value="GGDEF"/>
    <property type="match status" value="1"/>
</dbReference>
<dbReference type="PROSITE" id="PS50887">
    <property type="entry name" value="GGDEF"/>
    <property type="match status" value="1"/>
</dbReference>
<dbReference type="InterPro" id="IPR035919">
    <property type="entry name" value="EAL_sf"/>
</dbReference>
<dbReference type="Gene3D" id="3.30.450.20">
    <property type="entry name" value="PAS domain"/>
    <property type="match status" value="1"/>
</dbReference>
<keyword evidence="1" id="KW-0472">Membrane</keyword>
<dbReference type="RefSeq" id="WP_177173662.1">
    <property type="nucleotide sequence ID" value="NZ_FODY01000028.1"/>
</dbReference>
<dbReference type="PROSITE" id="PS50883">
    <property type="entry name" value="EAL"/>
    <property type="match status" value="1"/>
</dbReference>
<dbReference type="Gene3D" id="3.30.70.270">
    <property type="match status" value="1"/>
</dbReference>
<feature type="domain" description="HAMP" evidence="4">
    <location>
        <begin position="218"/>
        <end position="270"/>
    </location>
</feature>
<protein>
    <submittedName>
        <fullName evidence="6">PAS domain S-box-containing protein/diguanylate cyclase (GGDEF) domain-containing protein</fullName>
    </submittedName>
</protein>
<dbReference type="SUPFAM" id="SSF55785">
    <property type="entry name" value="PYP-like sensor domain (PAS domain)"/>
    <property type="match status" value="1"/>
</dbReference>
<feature type="domain" description="EAL" evidence="3">
    <location>
        <begin position="603"/>
        <end position="861"/>
    </location>
</feature>
<reference evidence="6 7" key="1">
    <citation type="submission" date="2016-10" db="EMBL/GenBank/DDBJ databases">
        <authorList>
            <person name="de Groot N.N."/>
        </authorList>
    </citation>
    <scope>NUCLEOTIDE SEQUENCE [LARGE SCALE GENOMIC DNA]</scope>
    <source>
        <strain evidence="6 7">DSM 13305</strain>
    </source>
</reference>
<accession>A0A1H8XRM5</accession>
<dbReference type="CDD" id="cd01948">
    <property type="entry name" value="EAL"/>
    <property type="match status" value="1"/>
</dbReference>
<dbReference type="PROSITE" id="PS50885">
    <property type="entry name" value="HAMP"/>
    <property type="match status" value="1"/>
</dbReference>
<dbReference type="InterPro" id="IPR001633">
    <property type="entry name" value="EAL_dom"/>
</dbReference>
<dbReference type="InterPro" id="IPR000160">
    <property type="entry name" value="GGDEF_dom"/>
</dbReference>
<dbReference type="InterPro" id="IPR035965">
    <property type="entry name" value="PAS-like_dom_sf"/>
</dbReference>
<name>A0A1H8XRM5_9FIRM</name>
<dbReference type="CDD" id="cd01949">
    <property type="entry name" value="GGDEF"/>
    <property type="match status" value="1"/>
</dbReference>
<dbReference type="InterPro" id="IPR000014">
    <property type="entry name" value="PAS"/>
</dbReference>
<keyword evidence="1" id="KW-1133">Transmembrane helix</keyword>
<feature type="transmembrane region" description="Helical" evidence="1">
    <location>
        <begin position="194"/>
        <end position="217"/>
    </location>
</feature>
<sequence length="878" mass="97236">MSLKTKVTLFMTILLVMSVGFVTAILCYQAYSTWEQYAFRLLVEKNRGTALSLEAWLSTRPALREAASVPVTGESDAPGEAGLQEKLMTIARQFDDELAQDMGDQVEPVIAAAPPQQLLLDTVGDVLYAGDVLSRQPLPPAALLHAIAGNGTGQGWVDWAGKSYKVFYQNLSADGWIFATLVPEELFLAHQRDMIAQSAAIAAVTLLISLMGSSLLLQRYSRPLAALTVVAEQVGAGNRQVSFPVCREREFRTLSVCLENMRNGFLHMFKESQAQTEEMHSLYQQVLASEKALHVQYEELRRKEAALRISEKRFKLAIEASQNALWELDLASGQFLVSPSHSKVFQMPEVSCSRQLRELVLAEDRARCDQAWQEYLSGITPDFSCEFRLKDGENGYLWVLSRARTVETDEFGVPRRVVGAIADISELKRRSEEERYQMTHDHLTGLYNRQGFLEAFQALTQDGLISGYLAVIDVDDFKLINDVQGYQAGDEVLKAFARQLKALQTGQPVAGRMSGDVFLLFLPEVNETGARNYLQRLTSCLLETPLGTMVVHASGGLVAYSGYGQDILALLQKADLAAHAAKKQGKQRFLLYEPAMQAETECRVRLKNGLRKALQKQEMYLVYQPVYRIADGHIRLASFEALARWHSDTLGLVSPAEFIPVAEESGFIIPLGEWAIREACRFIATAIRDTGRAVTVFVNISMRQLLGNGFVDKVCGILNEQDIPAGCLGMEITESVLATDFNACVGVLEQLKALGIKISLDDFGTGYSSLTYLRHLPIDVLKLDKSFIDVLGESEGGKGEVLAAGIIQIAQQMGYQVVAEGVERLEQLRSLIGRGCDYYQGFYLSKPLPVLEALELLPESVVKREADFFTTGSAIKVE</sequence>
<feature type="domain" description="PAC" evidence="2">
    <location>
        <begin position="383"/>
        <end position="436"/>
    </location>
</feature>
<proteinExistence type="predicted"/>
<organism evidence="6 7">
    <name type="scientific">Propionispora vibrioides</name>
    <dbReference type="NCBI Taxonomy" id="112903"/>
    <lineage>
        <taxon>Bacteria</taxon>
        <taxon>Bacillati</taxon>
        <taxon>Bacillota</taxon>
        <taxon>Negativicutes</taxon>
        <taxon>Selenomonadales</taxon>
        <taxon>Sporomusaceae</taxon>
        <taxon>Propionispora</taxon>
    </lineage>
</organism>
<dbReference type="PANTHER" id="PTHR44757:SF2">
    <property type="entry name" value="BIOFILM ARCHITECTURE MAINTENANCE PROTEIN MBAA"/>
    <property type="match status" value="1"/>
</dbReference>
<dbReference type="Proteomes" id="UP000198847">
    <property type="component" value="Unassembled WGS sequence"/>
</dbReference>
<dbReference type="STRING" id="112903.SAMN04490178_12851"/>
<evidence type="ECO:0000259" key="4">
    <source>
        <dbReference type="PROSITE" id="PS50885"/>
    </source>
</evidence>
<dbReference type="SUPFAM" id="SSF55073">
    <property type="entry name" value="Nucleotide cyclase"/>
    <property type="match status" value="1"/>
</dbReference>
<evidence type="ECO:0000313" key="6">
    <source>
        <dbReference type="EMBL" id="SEP42744.1"/>
    </source>
</evidence>
<feature type="domain" description="GGDEF" evidence="5">
    <location>
        <begin position="465"/>
        <end position="594"/>
    </location>
</feature>
<evidence type="ECO:0000259" key="5">
    <source>
        <dbReference type="PROSITE" id="PS50887"/>
    </source>
</evidence>
<keyword evidence="7" id="KW-1185">Reference proteome</keyword>
<dbReference type="Gene3D" id="6.10.340.10">
    <property type="match status" value="1"/>
</dbReference>
<dbReference type="InterPro" id="IPR013655">
    <property type="entry name" value="PAS_fold_3"/>
</dbReference>
<gene>
    <name evidence="6" type="ORF">SAMN04490178_12851</name>
</gene>
<feature type="transmembrane region" description="Helical" evidence="1">
    <location>
        <begin position="7"/>
        <end position="31"/>
    </location>
</feature>
<dbReference type="EMBL" id="FODY01000028">
    <property type="protein sequence ID" value="SEP42744.1"/>
    <property type="molecule type" value="Genomic_DNA"/>
</dbReference>
<evidence type="ECO:0000259" key="2">
    <source>
        <dbReference type="PROSITE" id="PS50113"/>
    </source>
</evidence>
<dbReference type="Gene3D" id="3.20.20.450">
    <property type="entry name" value="EAL domain"/>
    <property type="match status" value="1"/>
</dbReference>
<dbReference type="Pfam" id="PF00563">
    <property type="entry name" value="EAL"/>
    <property type="match status" value="1"/>
</dbReference>
<dbReference type="Pfam" id="PF08447">
    <property type="entry name" value="PAS_3"/>
    <property type="match status" value="1"/>
</dbReference>
<dbReference type="SMART" id="SM00052">
    <property type="entry name" value="EAL"/>
    <property type="match status" value="1"/>
</dbReference>
<dbReference type="Pfam" id="PF00990">
    <property type="entry name" value="GGDEF"/>
    <property type="match status" value="1"/>
</dbReference>
<evidence type="ECO:0000313" key="7">
    <source>
        <dbReference type="Proteomes" id="UP000198847"/>
    </source>
</evidence>
<dbReference type="InterPro" id="IPR043128">
    <property type="entry name" value="Rev_trsase/Diguanyl_cyclase"/>
</dbReference>